<name>A0A814CH92_9BILA</name>
<evidence type="ECO:0000259" key="9">
    <source>
        <dbReference type="PROSITE" id="PS50994"/>
    </source>
</evidence>
<sequence length="1250" mass="142063">MVDTGATHSLIARSTLNNFPHLTIQETSITTAILGDASTIIPVHGLVRLCIYINHIPTFTSVFVVDSLGADLILGMDWCHNNDILLRVREQQLVVRHPQYGITKVHFLNSVSIPVRLAQSIQLNPHHEHIVRLITPLSSAACVSYTPDNVFCRKKNIVIPEALLKINRSHAYLLIYNAANTPNTLRKNTVLGTINFFTTFPPPVKLTSFSFSTYLSFPNISSFSLSSIQPTSTNHESTVDSVIQNLVHHIADTQEQNDFSTILQKNRRVFDMSKHTVAKTKLPHVIITGDHHPISVRPYYRTIEQRKELQQEIDKLLMDNIIRPSTSPWSSPVILKKKPDGTYRFLVDFRRLNSITKKDAYPQPSAEELIFRLSGHSYFTKLDLKSGYFQIPIVESDKEKTGFVTPDGHYEFNVLAQGLMNAPASFQRVMNNLLATGRWDYVVVYLDDIVIFSHSLQEHKRHVNEILSILNAAHFKVSPPKCQIAVRCIEFLGHIITANTVKPSPEKIQAILDIPPPHTLSQANRFLGKIGYYRKFIPDFARIAAPLHKVTNKTRTKRHEFYWHAEQQAAFEQFKNILTTAPLFLHFPDPSVPFILSTDASLTRIAGVLKQQTSTGLKVCYYKSRLLSDTERRYSTTEREALAIYWCVDQLRPYITGSSVIIETDHEPLSNMHKKHNFGNKRIDNWLLKLQDMLPHILAIKYRKGVDNVGPDFLTRYEPLESPLSTPVLTSPSTIHLSDNTFDSCTPLPQRESINTCHSSNFSWPPGTETWDSIVLSPVVTRSKARATISPPIPVSPTETSLDIPPNQDAEEYFDALNDSNPISPSIIIPSNPDPPTLDLSLTRMKTEQHSDPDILSLIQRLRSRLADPYFTLDNDMVYRIIAGSHTSSPSRVPYLPKSLISLVLHTYHDHPLSGHFGVHRTLLRIRDRFWWPNMRKSIQNYVASCTQCARHNILRTKTPGHLKSIQPPSAVFQVLHMDFWGPVRTPSASGNRYVIVLTDNLSKYVIADALPDCTAKSAAQFFIEKFILVHGVPERLITDNGTHFNNHLLHAITSTMNIAHAFSVPYHPQTNGQVERFNATFQAQLAKYSEPERTDWDFYLPSIVYAYNTSVHSTTKLTPYELAFARHPKSPFDSVSPTINLPPAHIFYPYLQRIRRVLTTNARTNILRHQSRSQQQYNKNRRNPCYSVGDHVYVQVSTGRAKLDARWIGPCTVIQTAGQQRYLVRDDLTGHTDWNHVSQLHPIVERQTS</sequence>
<evidence type="ECO:0000256" key="5">
    <source>
        <dbReference type="ARBA" id="ARBA00022759"/>
    </source>
</evidence>
<dbReference type="Pfam" id="PF17917">
    <property type="entry name" value="RT_RNaseH"/>
    <property type="match status" value="1"/>
</dbReference>
<dbReference type="Gene3D" id="3.30.70.270">
    <property type="match status" value="2"/>
</dbReference>
<proteinExistence type="predicted"/>
<dbReference type="InterPro" id="IPR001584">
    <property type="entry name" value="Integrase_cat-core"/>
</dbReference>
<dbReference type="GO" id="GO:0016787">
    <property type="term" value="F:hydrolase activity"/>
    <property type="evidence" value="ECO:0007669"/>
    <property type="project" value="UniProtKB-KW"/>
</dbReference>
<dbReference type="InterPro" id="IPR021109">
    <property type="entry name" value="Peptidase_aspartic_dom_sf"/>
</dbReference>
<comment type="caution">
    <text evidence="10">The sequence shown here is derived from an EMBL/GenBank/DDBJ whole genome shotgun (WGS) entry which is preliminary data.</text>
</comment>
<dbReference type="PANTHER" id="PTHR37984:SF5">
    <property type="entry name" value="PROTEIN NYNRIN-LIKE"/>
    <property type="match status" value="1"/>
</dbReference>
<evidence type="ECO:0000313" key="10">
    <source>
        <dbReference type="EMBL" id="CAF0940204.1"/>
    </source>
</evidence>
<dbReference type="FunFam" id="3.30.70.270:FF:000020">
    <property type="entry name" value="Transposon Tf2-6 polyprotein-like Protein"/>
    <property type="match status" value="1"/>
</dbReference>
<evidence type="ECO:0000313" key="11">
    <source>
        <dbReference type="Proteomes" id="UP000663882"/>
    </source>
</evidence>
<evidence type="ECO:0000256" key="7">
    <source>
        <dbReference type="ARBA" id="ARBA00022918"/>
    </source>
</evidence>
<dbReference type="SUPFAM" id="SSF50630">
    <property type="entry name" value="Acid proteases"/>
    <property type="match status" value="1"/>
</dbReference>
<evidence type="ECO:0000256" key="6">
    <source>
        <dbReference type="ARBA" id="ARBA00022801"/>
    </source>
</evidence>
<dbReference type="Gene3D" id="3.30.420.10">
    <property type="entry name" value="Ribonuclease H-like superfamily/Ribonuclease H"/>
    <property type="match status" value="1"/>
</dbReference>
<dbReference type="CDD" id="cd00303">
    <property type="entry name" value="retropepsin_like"/>
    <property type="match status" value="1"/>
</dbReference>
<dbReference type="InterPro" id="IPR043502">
    <property type="entry name" value="DNA/RNA_pol_sf"/>
</dbReference>
<dbReference type="InterPro" id="IPR012337">
    <property type="entry name" value="RNaseH-like_sf"/>
</dbReference>
<dbReference type="InterPro" id="IPR000477">
    <property type="entry name" value="RT_dom"/>
</dbReference>
<keyword evidence="5" id="KW-0255">Endonuclease</keyword>
<dbReference type="Pfam" id="PF08284">
    <property type="entry name" value="RVP_2"/>
    <property type="match status" value="1"/>
</dbReference>
<dbReference type="InterPro" id="IPR041373">
    <property type="entry name" value="RT_RNaseH"/>
</dbReference>
<dbReference type="Pfam" id="PF17921">
    <property type="entry name" value="Integrase_H2C2"/>
    <property type="match status" value="1"/>
</dbReference>
<dbReference type="FunFam" id="3.30.420.10:FF:000032">
    <property type="entry name" value="Retrovirus-related Pol polyprotein from transposon 297-like Protein"/>
    <property type="match status" value="1"/>
</dbReference>
<dbReference type="PROSITE" id="PS50878">
    <property type="entry name" value="RT_POL"/>
    <property type="match status" value="1"/>
</dbReference>
<dbReference type="CDD" id="cd01647">
    <property type="entry name" value="RT_LTR"/>
    <property type="match status" value="1"/>
</dbReference>
<dbReference type="SUPFAM" id="SSF56672">
    <property type="entry name" value="DNA/RNA polymerases"/>
    <property type="match status" value="1"/>
</dbReference>
<dbReference type="GO" id="GO:0004519">
    <property type="term" value="F:endonuclease activity"/>
    <property type="evidence" value="ECO:0007669"/>
    <property type="project" value="UniProtKB-KW"/>
</dbReference>
<dbReference type="Proteomes" id="UP000663882">
    <property type="component" value="Unassembled WGS sequence"/>
</dbReference>
<dbReference type="AlphaFoldDB" id="A0A814CH92"/>
<dbReference type="InterPro" id="IPR043128">
    <property type="entry name" value="Rev_trsase/Diguanyl_cyclase"/>
</dbReference>
<dbReference type="Pfam" id="PF00078">
    <property type="entry name" value="RVT_1"/>
    <property type="match status" value="1"/>
</dbReference>
<dbReference type="PANTHER" id="PTHR37984">
    <property type="entry name" value="PROTEIN CBG26694"/>
    <property type="match status" value="1"/>
</dbReference>
<reference evidence="10" key="1">
    <citation type="submission" date="2021-02" db="EMBL/GenBank/DDBJ databases">
        <authorList>
            <person name="Nowell W R."/>
        </authorList>
    </citation>
    <scope>NUCLEOTIDE SEQUENCE</scope>
</reference>
<dbReference type="OrthoDB" id="8947436at2759"/>
<dbReference type="InterPro" id="IPR050951">
    <property type="entry name" value="Retrovirus_Pol_polyprotein"/>
</dbReference>
<dbReference type="GO" id="GO:0003676">
    <property type="term" value="F:nucleic acid binding"/>
    <property type="evidence" value="ECO:0007669"/>
    <property type="project" value="InterPro"/>
</dbReference>
<evidence type="ECO:0000256" key="1">
    <source>
        <dbReference type="ARBA" id="ARBA00012493"/>
    </source>
</evidence>
<evidence type="ECO:0000256" key="3">
    <source>
        <dbReference type="ARBA" id="ARBA00022695"/>
    </source>
</evidence>
<dbReference type="GO" id="GO:0003964">
    <property type="term" value="F:RNA-directed DNA polymerase activity"/>
    <property type="evidence" value="ECO:0007669"/>
    <property type="project" value="UniProtKB-KW"/>
</dbReference>
<gene>
    <name evidence="10" type="ORF">RFH988_LOCUS11036</name>
</gene>
<keyword evidence="6" id="KW-0378">Hydrolase</keyword>
<evidence type="ECO:0000259" key="8">
    <source>
        <dbReference type="PROSITE" id="PS50878"/>
    </source>
</evidence>
<dbReference type="EMBL" id="CAJNOO010000426">
    <property type="protein sequence ID" value="CAF0940204.1"/>
    <property type="molecule type" value="Genomic_DNA"/>
</dbReference>
<dbReference type="Pfam" id="PF00665">
    <property type="entry name" value="rve"/>
    <property type="match status" value="1"/>
</dbReference>
<protein>
    <recommendedName>
        <fullName evidence="1">RNA-directed DNA polymerase</fullName>
        <ecNumber evidence="1">2.7.7.49</ecNumber>
    </recommendedName>
</protein>
<keyword evidence="3" id="KW-0548">Nucleotidyltransferase</keyword>
<dbReference type="FunFam" id="1.10.340.70:FF:000001">
    <property type="entry name" value="Retrovirus-related Pol polyprotein from transposon gypsy-like Protein"/>
    <property type="match status" value="1"/>
</dbReference>
<dbReference type="GO" id="GO:0015074">
    <property type="term" value="P:DNA integration"/>
    <property type="evidence" value="ECO:0007669"/>
    <property type="project" value="InterPro"/>
</dbReference>
<organism evidence="10 11">
    <name type="scientific">Rotaria sordida</name>
    <dbReference type="NCBI Taxonomy" id="392033"/>
    <lineage>
        <taxon>Eukaryota</taxon>
        <taxon>Metazoa</taxon>
        <taxon>Spiralia</taxon>
        <taxon>Gnathifera</taxon>
        <taxon>Rotifera</taxon>
        <taxon>Eurotatoria</taxon>
        <taxon>Bdelloidea</taxon>
        <taxon>Philodinida</taxon>
        <taxon>Philodinidae</taxon>
        <taxon>Rotaria</taxon>
    </lineage>
</organism>
<dbReference type="Gene3D" id="3.10.10.10">
    <property type="entry name" value="HIV Type 1 Reverse Transcriptase, subunit A, domain 1"/>
    <property type="match status" value="1"/>
</dbReference>
<keyword evidence="2" id="KW-0808">Transferase</keyword>
<feature type="domain" description="Reverse transcriptase" evidence="8">
    <location>
        <begin position="317"/>
        <end position="496"/>
    </location>
</feature>
<feature type="domain" description="Integrase catalytic" evidence="9">
    <location>
        <begin position="964"/>
        <end position="1128"/>
    </location>
</feature>
<dbReference type="CDD" id="cd09274">
    <property type="entry name" value="RNase_HI_RT_Ty3"/>
    <property type="match status" value="1"/>
</dbReference>
<dbReference type="Gene3D" id="3.10.20.370">
    <property type="match status" value="1"/>
</dbReference>
<accession>A0A814CH92</accession>
<dbReference type="Gene3D" id="1.10.340.70">
    <property type="match status" value="1"/>
</dbReference>
<keyword evidence="4" id="KW-0540">Nuclease</keyword>
<keyword evidence="7" id="KW-0695">RNA-directed DNA polymerase</keyword>
<dbReference type="SUPFAM" id="SSF53098">
    <property type="entry name" value="Ribonuclease H-like"/>
    <property type="match status" value="1"/>
</dbReference>
<evidence type="ECO:0000256" key="2">
    <source>
        <dbReference type="ARBA" id="ARBA00022679"/>
    </source>
</evidence>
<evidence type="ECO:0000256" key="4">
    <source>
        <dbReference type="ARBA" id="ARBA00022722"/>
    </source>
</evidence>
<dbReference type="InterPro" id="IPR036397">
    <property type="entry name" value="RNaseH_sf"/>
</dbReference>
<dbReference type="EC" id="2.7.7.49" evidence="1"/>
<dbReference type="InterPro" id="IPR041588">
    <property type="entry name" value="Integrase_H2C2"/>
</dbReference>
<dbReference type="PROSITE" id="PS50994">
    <property type="entry name" value="INTEGRASE"/>
    <property type="match status" value="1"/>
</dbReference>
<dbReference type="Gene3D" id="2.40.70.10">
    <property type="entry name" value="Acid Proteases"/>
    <property type="match status" value="1"/>
</dbReference>
<dbReference type="FunFam" id="3.10.20.370:FF:000001">
    <property type="entry name" value="Retrovirus-related Pol polyprotein from transposon 17.6-like protein"/>
    <property type="match status" value="1"/>
</dbReference>